<name>A0A7S9KMA1_EPIFF</name>
<dbReference type="InterPro" id="IPR014352">
    <property type="entry name" value="FERM/acyl-CoA-bd_prot_sf"/>
</dbReference>
<dbReference type="GO" id="GO:0000062">
    <property type="term" value="F:fatty-acyl-CoA binding"/>
    <property type="evidence" value="ECO:0007669"/>
    <property type="project" value="InterPro"/>
</dbReference>
<evidence type="ECO:0000313" key="4">
    <source>
        <dbReference type="EMBL" id="QPG94899.1"/>
    </source>
</evidence>
<evidence type="ECO:0000256" key="1">
    <source>
        <dbReference type="ARBA" id="ARBA00005567"/>
    </source>
</evidence>
<dbReference type="Gene3D" id="1.20.80.10">
    <property type="match status" value="1"/>
</dbReference>
<accession>A0A7S9KMA1</accession>
<evidence type="ECO:0000313" key="5">
    <source>
        <dbReference type="Proteomes" id="UP000594364"/>
    </source>
</evidence>
<dbReference type="PROSITE" id="PS51228">
    <property type="entry name" value="ACB_2"/>
    <property type="match status" value="1"/>
</dbReference>
<protein>
    <recommendedName>
        <fullName evidence="3">ACB domain-containing protein</fullName>
    </recommendedName>
</protein>
<dbReference type="EMBL" id="CP031385">
    <property type="protein sequence ID" value="QPG94899.1"/>
    <property type="molecule type" value="Genomic_DNA"/>
</dbReference>
<gene>
    <name evidence="4" type="ORF">C2857_007256</name>
</gene>
<keyword evidence="2" id="KW-0446">Lipid-binding</keyword>
<reference evidence="4 5" key="1">
    <citation type="journal article" date="2018" name="PLoS Genet.">
        <title>Repeat elements organise 3D genome structure and mediate transcription in the filamentous fungus Epichloe festucae.</title>
        <authorList>
            <person name="Winter D.J."/>
            <person name="Ganley A.R.D."/>
            <person name="Young C.A."/>
            <person name="Liachko I."/>
            <person name="Schardl C.L."/>
            <person name="Dupont P.Y."/>
            <person name="Berry D."/>
            <person name="Ram A."/>
            <person name="Scott B."/>
            <person name="Cox M.P."/>
        </authorList>
    </citation>
    <scope>NUCLEOTIDE SEQUENCE [LARGE SCALE GENOMIC DNA]</scope>
    <source>
        <strain evidence="4 5">Fl1</strain>
    </source>
</reference>
<comment type="similarity">
    <text evidence="1">Belongs to the ACBP family.</text>
</comment>
<dbReference type="Proteomes" id="UP000594364">
    <property type="component" value="Chromosome 1"/>
</dbReference>
<evidence type="ECO:0000256" key="2">
    <source>
        <dbReference type="ARBA" id="ARBA00023121"/>
    </source>
</evidence>
<dbReference type="Pfam" id="PF00887">
    <property type="entry name" value="ACBP"/>
    <property type="match status" value="1"/>
</dbReference>
<dbReference type="AlphaFoldDB" id="A0A7S9KMA1"/>
<dbReference type="OrthoDB" id="346910at2759"/>
<dbReference type="InterPro" id="IPR000582">
    <property type="entry name" value="Acyl-CoA-binding_protein"/>
</dbReference>
<keyword evidence="5" id="KW-1185">Reference proteome</keyword>
<dbReference type="SUPFAM" id="SSF47027">
    <property type="entry name" value="Acyl-CoA binding protein"/>
    <property type="match status" value="1"/>
</dbReference>
<evidence type="ECO:0000259" key="3">
    <source>
        <dbReference type="PROSITE" id="PS51228"/>
    </source>
</evidence>
<feature type="domain" description="ACB" evidence="3">
    <location>
        <begin position="7"/>
        <end position="95"/>
    </location>
</feature>
<organism evidence="4 5">
    <name type="scientific">Epichloe festucae (strain Fl1)</name>
    <dbReference type="NCBI Taxonomy" id="877507"/>
    <lineage>
        <taxon>Eukaryota</taxon>
        <taxon>Fungi</taxon>
        <taxon>Dikarya</taxon>
        <taxon>Ascomycota</taxon>
        <taxon>Pezizomycotina</taxon>
        <taxon>Sordariomycetes</taxon>
        <taxon>Hypocreomycetidae</taxon>
        <taxon>Hypocreales</taxon>
        <taxon>Clavicipitaceae</taxon>
        <taxon>Epichloe</taxon>
    </lineage>
</organism>
<dbReference type="PANTHER" id="PTHR23310">
    <property type="entry name" value="ACYL-COA-BINDING PROTEIN, ACBP"/>
    <property type="match status" value="1"/>
</dbReference>
<proteinExistence type="inferred from homology"/>
<dbReference type="PANTHER" id="PTHR23310:SF62">
    <property type="entry name" value="ACYL-COA BINDING PROTEIN 1, ISOFORM A"/>
    <property type="match status" value="1"/>
</dbReference>
<sequence>MPEANTNNQAFNQAANERARKLTGLQNKDLLQLYGLFKVATGEDFSKESQPGFMSGISARPKYDAWKAVVDRGLSPEEAQAEYIALVEKFEKEQSGK</sequence>
<dbReference type="GO" id="GO:0006631">
    <property type="term" value="P:fatty acid metabolic process"/>
    <property type="evidence" value="ECO:0007669"/>
    <property type="project" value="TreeGrafter"/>
</dbReference>
<dbReference type="InterPro" id="IPR035984">
    <property type="entry name" value="Acyl-CoA-binding_sf"/>
</dbReference>